<dbReference type="GO" id="GO:0009063">
    <property type="term" value="P:amino acid catabolic process"/>
    <property type="evidence" value="ECO:0007669"/>
    <property type="project" value="TreeGrafter"/>
</dbReference>
<dbReference type="PANTHER" id="PTHR21294">
    <property type="entry name" value="ELECTRON TRANSFER FLAVOPROTEIN BETA-SUBUNIT"/>
    <property type="match status" value="1"/>
</dbReference>
<keyword evidence="12" id="KW-1185">Reference proteome</keyword>
<dbReference type="GO" id="GO:0009055">
    <property type="term" value="F:electron transfer activity"/>
    <property type="evidence" value="ECO:0007669"/>
    <property type="project" value="InterPro"/>
</dbReference>
<keyword evidence="5 8" id="KW-0249">Electron transport</keyword>
<proteinExistence type="inferred from homology"/>
<dbReference type="AlphaFoldDB" id="A0A3M7Q3H4"/>
<dbReference type="GO" id="GO:0033539">
    <property type="term" value="P:fatty acid beta-oxidation using acyl-CoA dehydrogenase"/>
    <property type="evidence" value="ECO:0007669"/>
    <property type="project" value="TreeGrafter"/>
</dbReference>
<dbReference type="Proteomes" id="UP000276133">
    <property type="component" value="Unassembled WGS sequence"/>
</dbReference>
<evidence type="ECO:0000256" key="7">
    <source>
        <dbReference type="ARBA" id="ARBA00046893"/>
    </source>
</evidence>
<dbReference type="SUPFAM" id="SSF52402">
    <property type="entry name" value="Adenine nucleotide alpha hydrolases-like"/>
    <property type="match status" value="1"/>
</dbReference>
<keyword evidence="4 8" id="KW-0813">Transport</keyword>
<comment type="subcellular location">
    <subcellularLocation>
        <location evidence="1 8">Mitochondrion matrix</location>
    </subcellularLocation>
</comment>
<evidence type="ECO:0000256" key="5">
    <source>
        <dbReference type="ARBA" id="ARBA00022982"/>
    </source>
</evidence>
<evidence type="ECO:0000259" key="10">
    <source>
        <dbReference type="SMART" id="SM00893"/>
    </source>
</evidence>
<sequence>MPLRILVGCKRAIDYAVKVRNHFISETKFNLNNAKIQVKSDFSGVVTEGVKHALNPFDEIAMEEAVRLKEKKLASEVIAVSCGPAQSQDVLRTALALGADKAVHVEVPGKEYETLQPIHVSKILAKLAEQEKVDLIILGKQAIDDDCNQTGQMTAAVLNWPQATFASKLQITDGDKEATCEREIDGGLETIKIKLPAVITADLRLNTPRYATLPNIMKAKKKPLKKISPKDLGVDISPRQEIVRVAEPPKRQGGGKVSSSEELTERIKKLGVV</sequence>
<dbReference type="GO" id="GO:0005759">
    <property type="term" value="C:mitochondrial matrix"/>
    <property type="evidence" value="ECO:0007669"/>
    <property type="project" value="UniProtKB-SubCell"/>
</dbReference>
<reference evidence="11 12" key="1">
    <citation type="journal article" date="2018" name="Sci. Rep.">
        <title>Genomic signatures of local adaptation to the degree of environmental predictability in rotifers.</title>
        <authorList>
            <person name="Franch-Gras L."/>
            <person name="Hahn C."/>
            <person name="Garcia-Roger E.M."/>
            <person name="Carmona M.J."/>
            <person name="Serra M."/>
            <person name="Gomez A."/>
        </authorList>
    </citation>
    <scope>NUCLEOTIDE SEQUENCE [LARGE SCALE GENOMIC DNA]</scope>
    <source>
        <strain evidence="11">HYR1</strain>
    </source>
</reference>
<evidence type="ECO:0000256" key="6">
    <source>
        <dbReference type="ARBA" id="ARBA00045835"/>
    </source>
</evidence>
<comment type="similarity">
    <text evidence="2 8">Belongs to the ETF beta-subunit/FixA family.</text>
</comment>
<dbReference type="STRING" id="10195.A0A3M7Q3H4"/>
<organism evidence="11 12">
    <name type="scientific">Brachionus plicatilis</name>
    <name type="common">Marine rotifer</name>
    <name type="synonym">Brachionus muelleri</name>
    <dbReference type="NCBI Taxonomy" id="10195"/>
    <lineage>
        <taxon>Eukaryota</taxon>
        <taxon>Metazoa</taxon>
        <taxon>Spiralia</taxon>
        <taxon>Gnathifera</taxon>
        <taxon>Rotifera</taxon>
        <taxon>Eurotatoria</taxon>
        <taxon>Monogononta</taxon>
        <taxon>Pseudotrocha</taxon>
        <taxon>Ploima</taxon>
        <taxon>Brachionidae</taxon>
        <taxon>Brachionus</taxon>
    </lineage>
</organism>
<dbReference type="OrthoDB" id="276685at2759"/>
<feature type="compositionally biased region" description="Basic and acidic residues" evidence="9">
    <location>
        <begin position="263"/>
        <end position="273"/>
    </location>
</feature>
<evidence type="ECO:0000256" key="3">
    <source>
        <dbReference type="ARBA" id="ARBA00016797"/>
    </source>
</evidence>
<feature type="domain" description="Electron transfer flavoprotein alpha/beta-subunit N-terminal" evidence="10">
    <location>
        <begin position="42"/>
        <end position="236"/>
    </location>
</feature>
<dbReference type="InterPro" id="IPR033948">
    <property type="entry name" value="ETF_beta_N"/>
</dbReference>
<evidence type="ECO:0000256" key="4">
    <source>
        <dbReference type="ARBA" id="ARBA00022448"/>
    </source>
</evidence>
<evidence type="ECO:0000313" key="11">
    <source>
        <dbReference type="EMBL" id="RNA05742.1"/>
    </source>
</evidence>
<dbReference type="EMBL" id="REGN01007618">
    <property type="protein sequence ID" value="RNA05742.1"/>
    <property type="molecule type" value="Genomic_DNA"/>
</dbReference>
<gene>
    <name evidence="11" type="ORF">BpHYR1_025558</name>
</gene>
<dbReference type="SMART" id="SM00893">
    <property type="entry name" value="ETF"/>
    <property type="match status" value="1"/>
</dbReference>
<comment type="subunit">
    <text evidence="7">Heterodimer composed of ETFA and ETFB. Identified in a complex that contains ETFA, ETFB and ETFRF1. Interacts with ACADM.</text>
</comment>
<accession>A0A3M7Q3H4</accession>
<comment type="caution">
    <text evidence="11">The sequence shown here is derived from an EMBL/GenBank/DDBJ whole genome shotgun (WGS) entry which is preliminary data.</text>
</comment>
<feature type="region of interest" description="Disordered" evidence="9">
    <location>
        <begin position="246"/>
        <end position="273"/>
    </location>
</feature>
<evidence type="ECO:0000256" key="8">
    <source>
        <dbReference type="PIRNR" id="PIRNR000090"/>
    </source>
</evidence>
<dbReference type="PANTHER" id="PTHR21294:SF8">
    <property type="entry name" value="ELECTRON TRANSFER FLAVOPROTEIN SUBUNIT BETA"/>
    <property type="match status" value="1"/>
</dbReference>
<dbReference type="InterPro" id="IPR014730">
    <property type="entry name" value="ETF_a/b_N"/>
</dbReference>
<keyword evidence="8" id="KW-0496">Mitochondrion</keyword>
<dbReference type="InterPro" id="IPR012255">
    <property type="entry name" value="ETF_b"/>
</dbReference>
<protein>
    <recommendedName>
        <fullName evidence="3 8">Electron transfer flavoprotein subunit beta</fullName>
        <shortName evidence="8">Beta-ETF</shortName>
    </recommendedName>
</protein>
<evidence type="ECO:0000313" key="12">
    <source>
        <dbReference type="Proteomes" id="UP000276133"/>
    </source>
</evidence>
<comment type="function">
    <text evidence="8">The electron transfer flavoprotein serves as a specific electron acceptor for several dehydrogenases, including five acyl-CoA dehydrogenases, glutaryl-CoA and sarcosine dehydrogenase. It transfers the electrons to the main mitochondrial respiratory chain via ETF-ubiquinone oxidoreductase (ETF dehydrogenase).</text>
</comment>
<evidence type="ECO:0000256" key="1">
    <source>
        <dbReference type="ARBA" id="ARBA00004305"/>
    </source>
</evidence>
<dbReference type="InterPro" id="IPR014729">
    <property type="entry name" value="Rossmann-like_a/b/a_fold"/>
</dbReference>
<dbReference type="Gene3D" id="3.40.50.620">
    <property type="entry name" value="HUPs"/>
    <property type="match status" value="1"/>
</dbReference>
<dbReference type="PIRSF" id="PIRSF000090">
    <property type="entry name" value="Beta-ETF"/>
    <property type="match status" value="1"/>
</dbReference>
<evidence type="ECO:0000256" key="2">
    <source>
        <dbReference type="ARBA" id="ARBA00007557"/>
    </source>
</evidence>
<name>A0A3M7Q3H4_BRAPC</name>
<dbReference type="Pfam" id="PF01012">
    <property type="entry name" value="ETF"/>
    <property type="match status" value="1"/>
</dbReference>
<comment type="function">
    <text evidence="6">Heterodimeric electron transfer flavoprotein that accepts electrons from several mitochondrial dehydrogenases, including acyl-CoA dehydrogenases, glutaryl-CoA and sarcosine dehydrogenase. It transfers the electrons to the main mitochondrial respiratory chain via ETF-ubiquinone oxidoreductase. Required for normal mitochondrial fatty acid oxidation and normal amino acid metabolism. ETFB binds an AMP molecule that probably has a purely structural role.</text>
</comment>
<dbReference type="FunFam" id="3.40.50.620:FF:000011">
    <property type="entry name" value="Electron transfer flavoprotein subunit beta"/>
    <property type="match status" value="1"/>
</dbReference>
<comment type="subunit">
    <text evidence="8">Heterodimer of an alpha and a beta subunit.</text>
</comment>
<dbReference type="CDD" id="cd01714">
    <property type="entry name" value="ETF_beta"/>
    <property type="match status" value="1"/>
</dbReference>
<evidence type="ECO:0000256" key="9">
    <source>
        <dbReference type="SAM" id="MobiDB-lite"/>
    </source>
</evidence>